<reference evidence="8" key="1">
    <citation type="submission" date="2018-03" db="EMBL/GenBank/DDBJ databases">
        <authorList>
            <person name="Guldener U."/>
        </authorList>
    </citation>
    <scope>NUCLEOTIDE SEQUENCE</scope>
</reference>
<dbReference type="PROSITE" id="PS00086">
    <property type="entry name" value="CYTOCHROME_P450"/>
    <property type="match status" value="1"/>
</dbReference>
<keyword evidence="3 6" id="KW-0349">Heme</keyword>
<evidence type="ECO:0000313" key="8">
    <source>
        <dbReference type="EMBL" id="SPJ74303.1"/>
    </source>
</evidence>
<dbReference type="PRINTS" id="PR00385">
    <property type="entry name" value="P450"/>
</dbReference>
<dbReference type="EMBL" id="ONZP01000116">
    <property type="protein sequence ID" value="SPJ74303.1"/>
    <property type="molecule type" value="Genomic_DNA"/>
</dbReference>
<dbReference type="InterPro" id="IPR036396">
    <property type="entry name" value="Cyt_P450_sf"/>
</dbReference>
<sequence>MRLLEMDPSSFKVKLAELFFHPLSKFPGPKIAAASKLYEFYWDSYKHGRLWAKLPELHRRYGPIIRIGPNEIHVEDSQYFDTIFGFRPLNKEALTAKEFGINHALFGVEDYKTYTKKRAAFGDAFSRSKLFKIQDQINKDIENGCAWVEEQSKDGGPVDLAFLFRAVPAEIITRYLFGQEYGFLQDLAQKLVQKVVTQHNDPDSNIKGSNQHTVFDDFLDSSLPQSEKEKGPLTQQAVAIWSGGWDTVGFALTMGTYQLLQNPEIMERLYNELKEAWREPNEAPDIAILDKLPYLTAVLKETFRHSPGALCRISRVNPRQPEQYGDWEIPSGTIISMSIPDVLSDQTIWGSDAAAFRPERWLERTDLDRYLVTFSKGTRICPGIELAWIEIRLIIGSLFRKYRMSIAPEAGITDDDILPFYDGFTPAVKNWISRLPVTVKPRD</sequence>
<feature type="binding site" description="axial binding residue" evidence="6">
    <location>
        <position position="381"/>
    </location>
    <ligand>
        <name>heme</name>
        <dbReference type="ChEBI" id="CHEBI:30413"/>
    </ligand>
    <ligandPart>
        <name>Fe</name>
        <dbReference type="ChEBI" id="CHEBI:18248"/>
    </ligandPart>
</feature>
<evidence type="ECO:0000256" key="7">
    <source>
        <dbReference type="RuleBase" id="RU000461"/>
    </source>
</evidence>
<evidence type="ECO:0000256" key="2">
    <source>
        <dbReference type="ARBA" id="ARBA00010617"/>
    </source>
</evidence>
<comment type="similarity">
    <text evidence="2 7">Belongs to the cytochrome P450 family.</text>
</comment>
<gene>
    <name evidence="8" type="ORF">FTOL_04033</name>
</gene>
<dbReference type="CDD" id="cd11062">
    <property type="entry name" value="CYP58-like"/>
    <property type="match status" value="1"/>
</dbReference>
<evidence type="ECO:0000256" key="1">
    <source>
        <dbReference type="ARBA" id="ARBA00001971"/>
    </source>
</evidence>
<dbReference type="Gene3D" id="1.10.630.10">
    <property type="entry name" value="Cytochrome P450"/>
    <property type="match status" value="1"/>
</dbReference>
<comment type="cofactor">
    <cofactor evidence="1 6">
        <name>heme</name>
        <dbReference type="ChEBI" id="CHEBI:30413"/>
    </cofactor>
</comment>
<dbReference type="Proteomes" id="UP001187734">
    <property type="component" value="Unassembled WGS sequence"/>
</dbReference>
<keyword evidence="7" id="KW-0503">Monooxygenase</keyword>
<keyword evidence="9" id="KW-1185">Reference proteome</keyword>
<keyword evidence="7" id="KW-0560">Oxidoreductase</keyword>
<organism evidence="8 9">
    <name type="scientific">Fusarium torulosum</name>
    <dbReference type="NCBI Taxonomy" id="33205"/>
    <lineage>
        <taxon>Eukaryota</taxon>
        <taxon>Fungi</taxon>
        <taxon>Dikarya</taxon>
        <taxon>Ascomycota</taxon>
        <taxon>Pezizomycotina</taxon>
        <taxon>Sordariomycetes</taxon>
        <taxon>Hypocreomycetidae</taxon>
        <taxon>Hypocreales</taxon>
        <taxon>Nectriaceae</taxon>
        <taxon>Fusarium</taxon>
    </lineage>
</organism>
<evidence type="ECO:0000313" key="9">
    <source>
        <dbReference type="Proteomes" id="UP001187734"/>
    </source>
</evidence>
<dbReference type="SUPFAM" id="SSF48264">
    <property type="entry name" value="Cytochrome P450"/>
    <property type="match status" value="1"/>
</dbReference>
<evidence type="ECO:0000256" key="5">
    <source>
        <dbReference type="ARBA" id="ARBA00023004"/>
    </source>
</evidence>
<evidence type="ECO:0000256" key="4">
    <source>
        <dbReference type="ARBA" id="ARBA00022723"/>
    </source>
</evidence>
<dbReference type="GO" id="GO:0005506">
    <property type="term" value="F:iron ion binding"/>
    <property type="evidence" value="ECO:0007669"/>
    <property type="project" value="InterPro"/>
</dbReference>
<keyword evidence="4 6" id="KW-0479">Metal-binding</keyword>
<dbReference type="PANTHER" id="PTHR24305:SF166">
    <property type="entry name" value="CYTOCHROME P450 12A4, MITOCHONDRIAL-RELATED"/>
    <property type="match status" value="1"/>
</dbReference>
<keyword evidence="5 6" id="KW-0408">Iron</keyword>
<accession>A0AAE8M667</accession>
<evidence type="ECO:0000256" key="6">
    <source>
        <dbReference type="PIRSR" id="PIRSR602401-1"/>
    </source>
</evidence>
<dbReference type="GO" id="GO:0016705">
    <property type="term" value="F:oxidoreductase activity, acting on paired donors, with incorporation or reduction of molecular oxygen"/>
    <property type="evidence" value="ECO:0007669"/>
    <property type="project" value="InterPro"/>
</dbReference>
<dbReference type="AlphaFoldDB" id="A0AAE8M667"/>
<dbReference type="GO" id="GO:0020037">
    <property type="term" value="F:heme binding"/>
    <property type="evidence" value="ECO:0007669"/>
    <property type="project" value="InterPro"/>
</dbReference>
<evidence type="ECO:0000256" key="3">
    <source>
        <dbReference type="ARBA" id="ARBA00022617"/>
    </source>
</evidence>
<dbReference type="InterPro" id="IPR001128">
    <property type="entry name" value="Cyt_P450"/>
</dbReference>
<comment type="caution">
    <text evidence="8">The sequence shown here is derived from an EMBL/GenBank/DDBJ whole genome shotgun (WGS) entry which is preliminary data.</text>
</comment>
<proteinExistence type="inferred from homology"/>
<dbReference type="PRINTS" id="PR00463">
    <property type="entry name" value="EP450I"/>
</dbReference>
<protein>
    <submittedName>
        <fullName evidence="8">Related to trichodiene oxygenase cytochrome P450</fullName>
    </submittedName>
</protein>
<dbReference type="GO" id="GO:0004497">
    <property type="term" value="F:monooxygenase activity"/>
    <property type="evidence" value="ECO:0007669"/>
    <property type="project" value="UniProtKB-KW"/>
</dbReference>
<dbReference type="InterPro" id="IPR050121">
    <property type="entry name" value="Cytochrome_P450_monoxygenase"/>
</dbReference>
<dbReference type="PANTHER" id="PTHR24305">
    <property type="entry name" value="CYTOCHROME P450"/>
    <property type="match status" value="1"/>
</dbReference>
<dbReference type="InterPro" id="IPR017972">
    <property type="entry name" value="Cyt_P450_CS"/>
</dbReference>
<dbReference type="Pfam" id="PF00067">
    <property type="entry name" value="p450"/>
    <property type="match status" value="1"/>
</dbReference>
<dbReference type="InterPro" id="IPR002401">
    <property type="entry name" value="Cyt_P450_E_grp-I"/>
</dbReference>
<name>A0AAE8M667_9HYPO</name>